<dbReference type="Gene3D" id="3.40.630.10">
    <property type="entry name" value="Zn peptidases"/>
    <property type="match status" value="1"/>
</dbReference>
<dbReference type="PIRSF" id="PIRSF037226">
    <property type="entry name" value="Amidohydrolase_ACY1L2_prd"/>
    <property type="match status" value="1"/>
</dbReference>
<comment type="similarity">
    <text evidence="1">Belongs to the peptidase M20A family.</text>
</comment>
<evidence type="ECO:0000313" key="3">
    <source>
        <dbReference type="EMBL" id="GER71505.1"/>
    </source>
</evidence>
<dbReference type="GO" id="GO:0071713">
    <property type="term" value="F:para-aminobenzoyl-glutamate hydrolase activity"/>
    <property type="evidence" value="ECO:0007669"/>
    <property type="project" value="TreeGrafter"/>
</dbReference>
<name>A0A5J4JLE3_9BACI</name>
<organism evidence="3 4">
    <name type="scientific">Weizmannia acidilactici</name>
    <dbReference type="NCBI Taxonomy" id="2607726"/>
    <lineage>
        <taxon>Bacteria</taxon>
        <taxon>Bacillati</taxon>
        <taxon>Bacillota</taxon>
        <taxon>Bacilli</taxon>
        <taxon>Bacillales</taxon>
        <taxon>Bacillaceae</taxon>
        <taxon>Heyndrickxia</taxon>
    </lineage>
</organism>
<dbReference type="RefSeq" id="WP_151680645.1">
    <property type="nucleotide sequence ID" value="NZ_BKZP01000024.1"/>
</dbReference>
<dbReference type="GO" id="GO:0016805">
    <property type="term" value="F:dipeptidase activity"/>
    <property type="evidence" value="ECO:0007669"/>
    <property type="project" value="InterPro"/>
</dbReference>
<dbReference type="Gene3D" id="3.30.70.360">
    <property type="match status" value="1"/>
</dbReference>
<dbReference type="GO" id="GO:0005737">
    <property type="term" value="C:cytoplasm"/>
    <property type="evidence" value="ECO:0007669"/>
    <property type="project" value="TreeGrafter"/>
</dbReference>
<dbReference type="InterPro" id="IPR017439">
    <property type="entry name" value="Amidohydrolase"/>
</dbReference>
<dbReference type="EMBL" id="BKZQ01000051">
    <property type="protein sequence ID" value="GER71505.1"/>
    <property type="molecule type" value="Genomic_DNA"/>
</dbReference>
<protein>
    <recommendedName>
        <fullName evidence="1">Peptidase M20 domain-containing protein 2</fullName>
    </recommendedName>
</protein>
<accession>A0A5J4JLE3</accession>
<proteinExistence type="inferred from homology"/>
<keyword evidence="4" id="KW-1185">Reference proteome</keyword>
<dbReference type="Pfam" id="PF07687">
    <property type="entry name" value="M20_dimer"/>
    <property type="match status" value="1"/>
</dbReference>
<dbReference type="InterPro" id="IPR002933">
    <property type="entry name" value="Peptidase_M20"/>
</dbReference>
<dbReference type="SUPFAM" id="SSF55031">
    <property type="entry name" value="Bacterial exopeptidase dimerisation domain"/>
    <property type="match status" value="1"/>
</dbReference>
<dbReference type="InterPro" id="IPR011650">
    <property type="entry name" value="Peptidase_M20_dimer"/>
</dbReference>
<evidence type="ECO:0000259" key="2">
    <source>
        <dbReference type="Pfam" id="PF07687"/>
    </source>
</evidence>
<comment type="caution">
    <text evidence="3">The sequence shown here is derived from an EMBL/GenBank/DDBJ whole genome shotgun (WGS) entry which is preliminary data.</text>
</comment>
<dbReference type="NCBIfam" id="TIGR01891">
    <property type="entry name" value="amidohydrolases"/>
    <property type="match status" value="1"/>
</dbReference>
<dbReference type="InterPro" id="IPR017144">
    <property type="entry name" value="Xaa-Arg_dipeptidase"/>
</dbReference>
<dbReference type="AlphaFoldDB" id="A0A5J4JLE3"/>
<dbReference type="Proteomes" id="UP000391919">
    <property type="component" value="Unassembled WGS sequence"/>
</dbReference>
<dbReference type="PANTHER" id="PTHR30575">
    <property type="entry name" value="PEPTIDASE M20"/>
    <property type="match status" value="1"/>
</dbReference>
<dbReference type="GO" id="GO:0046657">
    <property type="term" value="P:folic acid catabolic process"/>
    <property type="evidence" value="ECO:0007669"/>
    <property type="project" value="TreeGrafter"/>
</dbReference>
<feature type="domain" description="Peptidase M20 dimerisation" evidence="2">
    <location>
        <begin position="170"/>
        <end position="258"/>
    </location>
</feature>
<dbReference type="FunFam" id="3.30.70.360:FF:000004">
    <property type="entry name" value="Peptidase M20 domain-containing protein 2"/>
    <property type="match status" value="1"/>
</dbReference>
<evidence type="ECO:0000313" key="4">
    <source>
        <dbReference type="Proteomes" id="UP000391919"/>
    </source>
</evidence>
<dbReference type="InterPro" id="IPR052030">
    <property type="entry name" value="Peptidase_M20/M20A_hydrolases"/>
</dbReference>
<dbReference type="CDD" id="cd05672">
    <property type="entry name" value="M20_ACY1L2-like"/>
    <property type="match status" value="1"/>
</dbReference>
<gene>
    <name evidence="3" type="ORF">BpJC7_28080</name>
</gene>
<evidence type="ECO:0000256" key="1">
    <source>
        <dbReference type="PIRNR" id="PIRNR037226"/>
    </source>
</evidence>
<reference evidence="3 4" key="1">
    <citation type="submission" date="2019-09" db="EMBL/GenBank/DDBJ databases">
        <title>Draft genome sequence of Bacillus sp. JC-7.</title>
        <authorList>
            <person name="Tanaka N."/>
            <person name="Shiwa Y."/>
            <person name="Fujita N."/>
            <person name="Tanasupawat S."/>
        </authorList>
    </citation>
    <scope>NUCLEOTIDE SEQUENCE [LARGE SCALE GENOMIC DNA]</scope>
    <source>
        <strain evidence="3 4">JC-7</strain>
    </source>
</reference>
<dbReference type="InterPro" id="IPR036264">
    <property type="entry name" value="Bact_exopeptidase_dim_dom"/>
</dbReference>
<dbReference type="SUPFAM" id="SSF53187">
    <property type="entry name" value="Zn-dependent exopeptidases"/>
    <property type="match status" value="1"/>
</dbReference>
<dbReference type="Pfam" id="PF01546">
    <property type="entry name" value="Peptidase_M20"/>
    <property type="match status" value="1"/>
</dbReference>
<dbReference type="PANTHER" id="PTHR30575:SF0">
    <property type="entry name" value="XAA-ARG DIPEPTIDASE"/>
    <property type="match status" value="1"/>
</dbReference>
<sequence>MKEQLRQHLKQIESKLWEMSDTLYHHPELGDQEYNSMKLLTDFLEVHGFTVEKGIVDRPTAFKAVYDSQKEGPAIAFLSEYDALPGVGHGCGHNMIGTMSAGAGVLLSKVIDEIGGRVVVLGTPAEETNGAKVPMAEQGIFNDIDAAMILHPADESYESGESLAMDAIQFDFRGKSAHAASNPEDGINALDAAIQLFNGVNALRQHVTSDVRIHGIIKEGGIAANIVPDKAVAQFYVRAKDRVYLNEVVEKVKNIAKGAAMMTGAKVHISNYELSYDNMVTNETLSNLFTKNLLTTKVKEVKKPRSSYGSIDMGNVSHVVPAIHPYIGLDSPGLVAHTKEFADTTITDNSHQVLSSGALALAMTGYDLITDKEIFENMKREFEEKVKNKMPVKS</sequence>